<dbReference type="GO" id="GO:0004190">
    <property type="term" value="F:aspartic-type endopeptidase activity"/>
    <property type="evidence" value="ECO:0007669"/>
    <property type="project" value="UniProtKB-KW"/>
</dbReference>
<comment type="similarity">
    <text evidence="1 5">Belongs to the peptidase A1 family.</text>
</comment>
<dbReference type="InterPro" id="IPR001969">
    <property type="entry name" value="Aspartic_peptidase_AS"/>
</dbReference>
<keyword evidence="5" id="KW-0645">Protease</keyword>
<feature type="disulfide bond" evidence="4">
    <location>
        <begin position="270"/>
        <end position="274"/>
    </location>
</feature>
<reference evidence="7" key="3">
    <citation type="submission" date="2025-09" db="UniProtKB">
        <authorList>
            <consortium name="Ensembl"/>
        </authorList>
    </citation>
    <scope>IDENTIFICATION</scope>
</reference>
<sequence>MLSTLLFIQVAECIESIFRIPLARFRSIRMELTEKEELEEFLQDHYPDVFAQKYTPTGPAVEKLYNYMNAQYYGEISIGTPPQRFTVVFDTGSSNLWVPSAYCISDACMLGSRGNQPRQQEGLKLGISTSHYLLQHRNGKLGDLLNLTHKRHVSNFSVWEQEFGESVFEPGRTFAYAHFDGVLGLGYPSLSVGDALPVFDRILEQELVEEPMFSFFLNRENDKKSGGELILGGIDHSLYKGSINWVPVTFKAYWQILMDNVKIQGRVAFCPNGCQAIVDTGTSLITGPSSEIKRLQEDIGASPTSHGEYYLDCRRLSSMPRVTFTIGQVEYTLTAKQYATKVSYRRKTRCMSGFQAMDIMTHAGPLWILGDLFISEYYTIFDRGNNRVGFAKAL</sequence>
<keyword evidence="8" id="KW-1185">Reference proteome</keyword>
<feature type="active site" evidence="3">
    <location>
        <position position="90"/>
    </location>
</feature>
<dbReference type="EMBL" id="AFYH01173445">
    <property type="status" value="NOT_ANNOTATED_CDS"/>
    <property type="molecule type" value="Genomic_DNA"/>
</dbReference>
<evidence type="ECO:0000256" key="2">
    <source>
        <dbReference type="ARBA" id="ARBA00023157"/>
    </source>
</evidence>
<reference evidence="7" key="2">
    <citation type="submission" date="2025-08" db="UniProtKB">
        <authorList>
            <consortium name="Ensembl"/>
        </authorList>
    </citation>
    <scope>IDENTIFICATION</scope>
</reference>
<keyword evidence="2 4" id="KW-1015">Disulfide bond</keyword>
<name>H3A5Z4_LATCH</name>
<dbReference type="SUPFAM" id="SSF50630">
    <property type="entry name" value="Acid proteases"/>
    <property type="match status" value="1"/>
</dbReference>
<dbReference type="PRINTS" id="PR00792">
    <property type="entry name" value="PEPSIN"/>
</dbReference>
<dbReference type="HOGENOM" id="CLU_013253_3_0_1"/>
<dbReference type="PROSITE" id="PS51767">
    <property type="entry name" value="PEPTIDASE_A1"/>
    <property type="match status" value="1"/>
</dbReference>
<dbReference type="GeneTree" id="ENSGT00940000164590"/>
<dbReference type="EMBL" id="AFYH01173444">
    <property type="status" value="NOT_ANNOTATED_CDS"/>
    <property type="molecule type" value="Genomic_DNA"/>
</dbReference>
<dbReference type="EMBL" id="AFYH01173443">
    <property type="status" value="NOT_ANNOTATED_CDS"/>
    <property type="molecule type" value="Genomic_DNA"/>
</dbReference>
<evidence type="ECO:0000256" key="4">
    <source>
        <dbReference type="PIRSR" id="PIRSR601461-2"/>
    </source>
</evidence>
<dbReference type="Ensembl" id="ENSLACT00000005111.1">
    <property type="protein sequence ID" value="ENSLACP00000005065.1"/>
    <property type="gene ID" value="ENSLACG00000004506.1"/>
</dbReference>
<dbReference type="InterPro" id="IPR001461">
    <property type="entry name" value="Aspartic_peptidase_A1"/>
</dbReference>
<dbReference type="Pfam" id="PF07966">
    <property type="entry name" value="A1_Propeptide"/>
    <property type="match status" value="1"/>
</dbReference>
<dbReference type="Gene3D" id="6.10.140.60">
    <property type="match status" value="1"/>
</dbReference>
<feature type="domain" description="Peptidase A1" evidence="6">
    <location>
        <begin position="72"/>
        <end position="391"/>
    </location>
</feature>
<feature type="active site" evidence="3">
    <location>
        <position position="279"/>
    </location>
</feature>
<dbReference type="InterPro" id="IPR012848">
    <property type="entry name" value="Aspartic_peptidase_N"/>
</dbReference>
<evidence type="ECO:0000256" key="1">
    <source>
        <dbReference type="ARBA" id="ARBA00007447"/>
    </source>
</evidence>
<dbReference type="InterPro" id="IPR021109">
    <property type="entry name" value="Peptidase_aspartic_dom_sf"/>
</dbReference>
<dbReference type="OMA" id="EFWRNHH"/>
<evidence type="ECO:0000259" key="6">
    <source>
        <dbReference type="PROSITE" id="PS51767"/>
    </source>
</evidence>
<organism evidence="7 8">
    <name type="scientific">Latimeria chalumnae</name>
    <name type="common">Coelacanth</name>
    <dbReference type="NCBI Taxonomy" id="7897"/>
    <lineage>
        <taxon>Eukaryota</taxon>
        <taxon>Metazoa</taxon>
        <taxon>Chordata</taxon>
        <taxon>Craniata</taxon>
        <taxon>Vertebrata</taxon>
        <taxon>Euteleostomi</taxon>
        <taxon>Coelacanthiformes</taxon>
        <taxon>Coelacanthidae</taxon>
        <taxon>Latimeria</taxon>
    </lineage>
</organism>
<evidence type="ECO:0000313" key="8">
    <source>
        <dbReference type="Proteomes" id="UP000008672"/>
    </source>
</evidence>
<reference evidence="8" key="1">
    <citation type="submission" date="2011-08" db="EMBL/GenBank/DDBJ databases">
        <title>The draft genome of Latimeria chalumnae.</title>
        <authorList>
            <person name="Di Palma F."/>
            <person name="Alfoldi J."/>
            <person name="Johnson J."/>
            <person name="Berlin A."/>
            <person name="Gnerre S."/>
            <person name="Jaffe D."/>
            <person name="MacCallum I."/>
            <person name="Young S."/>
            <person name="Walker B.J."/>
            <person name="Lander E."/>
            <person name="Lindblad-Toh K."/>
        </authorList>
    </citation>
    <scope>NUCLEOTIDE SEQUENCE [LARGE SCALE GENOMIC DNA]</scope>
    <source>
        <strain evidence="8">Wild caught</strain>
    </source>
</reference>
<dbReference type="PANTHER" id="PTHR47966:SF37">
    <property type="entry name" value="CATHEPSIN E-A-LIKE"/>
    <property type="match status" value="1"/>
</dbReference>
<dbReference type="eggNOG" id="KOG1339">
    <property type="taxonomic scope" value="Eukaryota"/>
</dbReference>
<dbReference type="PROSITE" id="PS00141">
    <property type="entry name" value="ASP_PROTEASE"/>
    <property type="match status" value="2"/>
</dbReference>
<dbReference type="InterPro" id="IPR033121">
    <property type="entry name" value="PEPTIDASE_A1"/>
</dbReference>
<dbReference type="GO" id="GO:0006508">
    <property type="term" value="P:proteolysis"/>
    <property type="evidence" value="ECO:0007669"/>
    <property type="project" value="UniProtKB-KW"/>
</dbReference>
<dbReference type="Gene3D" id="2.60.40.1960">
    <property type="match status" value="1"/>
</dbReference>
<dbReference type="STRING" id="7897.ENSLACP00000005065"/>
<dbReference type="Pfam" id="PF00026">
    <property type="entry name" value="Asp"/>
    <property type="match status" value="1"/>
</dbReference>
<dbReference type="Proteomes" id="UP000008672">
    <property type="component" value="Unassembled WGS sequence"/>
</dbReference>
<dbReference type="PANTHER" id="PTHR47966">
    <property type="entry name" value="BETA-SITE APP-CLEAVING ENZYME, ISOFORM A-RELATED"/>
    <property type="match status" value="1"/>
</dbReference>
<protein>
    <recommendedName>
        <fullName evidence="6">Peptidase A1 domain-containing protein</fullName>
    </recommendedName>
</protein>
<evidence type="ECO:0000256" key="3">
    <source>
        <dbReference type="PIRSR" id="PIRSR601461-1"/>
    </source>
</evidence>
<feature type="disulfide bond" evidence="4">
    <location>
        <begin position="103"/>
        <end position="108"/>
    </location>
</feature>
<keyword evidence="5" id="KW-0064">Aspartyl protease</keyword>
<evidence type="ECO:0000256" key="5">
    <source>
        <dbReference type="RuleBase" id="RU000454"/>
    </source>
</evidence>
<keyword evidence="5" id="KW-0378">Hydrolase</keyword>
<gene>
    <name evidence="7" type="primary">NOTS</name>
</gene>
<proteinExistence type="inferred from homology"/>
<feature type="disulfide bond" evidence="4">
    <location>
        <begin position="313"/>
        <end position="350"/>
    </location>
</feature>
<dbReference type="Gene3D" id="2.40.70.10">
    <property type="entry name" value="Acid Proteases"/>
    <property type="match status" value="2"/>
</dbReference>
<evidence type="ECO:0000313" key="7">
    <source>
        <dbReference type="Ensembl" id="ENSLACP00000005065.1"/>
    </source>
</evidence>
<dbReference type="InParanoid" id="H3A5Z4"/>
<accession>H3A5Z4</accession>
<dbReference type="AlphaFoldDB" id="H3A5Z4"/>